<protein>
    <recommendedName>
        <fullName evidence="4">Secreted protein</fullName>
    </recommendedName>
</protein>
<gene>
    <name evidence="2" type="ORF">V1634_08675</name>
</gene>
<dbReference type="RefSeq" id="WP_331207213.1">
    <property type="nucleotide sequence ID" value="NZ_JAZGQL010000005.1"/>
</dbReference>
<keyword evidence="1" id="KW-0732">Signal</keyword>
<proteinExistence type="predicted"/>
<dbReference type="EMBL" id="JAZGQL010000005">
    <property type="protein sequence ID" value="MEE6306895.1"/>
    <property type="molecule type" value="Genomic_DNA"/>
</dbReference>
<feature type="chain" id="PRO_5047495980" description="Secreted protein" evidence="1">
    <location>
        <begin position="33"/>
        <end position="141"/>
    </location>
</feature>
<sequence>MPVISVRRLSGAAGALALAAVAMVAPAGPAQAAITLDDDFPRVIAEPASTLVPEGTGAGFRVRLSHRPAEAAFLQMTMRGSGGWISQPVMLQFTPTNWSNWQGYGLGSVQDADTVDNVLVITLSFPGYRPDTVTFTQVDDD</sequence>
<organism evidence="2 3">
    <name type="scientific">Plantactinospora veratri</name>
    <dbReference type="NCBI Taxonomy" id="1436122"/>
    <lineage>
        <taxon>Bacteria</taxon>
        <taxon>Bacillati</taxon>
        <taxon>Actinomycetota</taxon>
        <taxon>Actinomycetes</taxon>
        <taxon>Micromonosporales</taxon>
        <taxon>Micromonosporaceae</taxon>
        <taxon>Plantactinospora</taxon>
    </lineage>
</organism>
<evidence type="ECO:0000313" key="3">
    <source>
        <dbReference type="Proteomes" id="UP001339911"/>
    </source>
</evidence>
<evidence type="ECO:0000313" key="2">
    <source>
        <dbReference type="EMBL" id="MEE6306895.1"/>
    </source>
</evidence>
<reference evidence="2 3" key="1">
    <citation type="submission" date="2024-01" db="EMBL/GenBank/DDBJ databases">
        <title>Genome insights into Plantactinospora veratri sp. nov.</title>
        <authorList>
            <person name="Wang L."/>
        </authorList>
    </citation>
    <scope>NUCLEOTIDE SEQUENCE [LARGE SCALE GENOMIC DNA]</scope>
    <source>
        <strain evidence="2 3">NEAU-FHS4</strain>
    </source>
</reference>
<comment type="caution">
    <text evidence="2">The sequence shown here is derived from an EMBL/GenBank/DDBJ whole genome shotgun (WGS) entry which is preliminary data.</text>
</comment>
<evidence type="ECO:0008006" key="4">
    <source>
        <dbReference type="Google" id="ProtNLM"/>
    </source>
</evidence>
<name>A0ABU7SAC1_9ACTN</name>
<evidence type="ECO:0000256" key="1">
    <source>
        <dbReference type="SAM" id="SignalP"/>
    </source>
</evidence>
<accession>A0ABU7SAC1</accession>
<dbReference type="Proteomes" id="UP001339911">
    <property type="component" value="Unassembled WGS sequence"/>
</dbReference>
<feature type="signal peptide" evidence="1">
    <location>
        <begin position="1"/>
        <end position="32"/>
    </location>
</feature>
<keyword evidence="3" id="KW-1185">Reference proteome</keyword>